<comment type="caution">
    <text evidence="3">The sequence shown here is derived from an EMBL/GenBank/DDBJ whole genome shotgun (WGS) entry which is preliminary data.</text>
</comment>
<dbReference type="Pfam" id="PF01402">
    <property type="entry name" value="RHH_1"/>
    <property type="match status" value="1"/>
</dbReference>
<feature type="domain" description="Ribbon-helix-helix protein CopG" evidence="2">
    <location>
        <begin position="9"/>
        <end position="42"/>
    </location>
</feature>
<evidence type="ECO:0000313" key="4">
    <source>
        <dbReference type="Proteomes" id="UP000570851"/>
    </source>
</evidence>
<accession>A0ABR6SAQ6</accession>
<keyword evidence="4" id="KW-1185">Reference proteome</keyword>
<evidence type="ECO:0000259" key="2">
    <source>
        <dbReference type="Pfam" id="PF01402"/>
    </source>
</evidence>
<feature type="region of interest" description="Disordered" evidence="1">
    <location>
        <begin position="46"/>
        <end position="65"/>
    </location>
</feature>
<name>A0ABR6SAQ6_ANAVA</name>
<evidence type="ECO:0000256" key="1">
    <source>
        <dbReference type="SAM" id="MobiDB-lite"/>
    </source>
</evidence>
<evidence type="ECO:0000313" key="3">
    <source>
        <dbReference type="EMBL" id="MBC1303496.1"/>
    </source>
</evidence>
<dbReference type="Proteomes" id="UP000570851">
    <property type="component" value="Unassembled WGS sequence"/>
</dbReference>
<organism evidence="3 4">
    <name type="scientific">Trichormus variabilis N2B</name>
    <dbReference type="NCBI Taxonomy" id="2681315"/>
    <lineage>
        <taxon>Bacteria</taxon>
        <taxon>Bacillati</taxon>
        <taxon>Cyanobacteriota</taxon>
        <taxon>Cyanophyceae</taxon>
        <taxon>Nostocales</taxon>
        <taxon>Nostocaceae</taxon>
        <taxon>Trichormus</taxon>
    </lineage>
</organism>
<dbReference type="EMBL" id="JACKZP010000064">
    <property type="protein sequence ID" value="MBC1303496.1"/>
    <property type="molecule type" value="Genomic_DNA"/>
</dbReference>
<gene>
    <name evidence="3" type="ORF">GNE12_16410</name>
</gene>
<protein>
    <submittedName>
        <fullName evidence="3">Ribbon-helix-helix protein, CopG family</fullName>
    </submittedName>
</protein>
<feature type="compositionally biased region" description="Basic residues" evidence="1">
    <location>
        <begin position="55"/>
        <end position="65"/>
    </location>
</feature>
<sequence length="65" mass="7745">MPRKEQGWITFQASPEEIELLEELCQKSQRTKTEVLRELLRSLSGNYRRSLQSKPTKKLQNKNNR</sequence>
<dbReference type="InterPro" id="IPR002145">
    <property type="entry name" value="CopG"/>
</dbReference>
<proteinExistence type="predicted"/>
<reference evidence="3 4" key="1">
    <citation type="submission" date="2019-11" db="EMBL/GenBank/DDBJ databases">
        <title>Comparison of genomes from free-living endosymbiotic cyanobacteria isolated from Azolla.</title>
        <authorList>
            <person name="Thiel T."/>
            <person name="Pratte B."/>
        </authorList>
    </citation>
    <scope>NUCLEOTIDE SEQUENCE [LARGE SCALE GENOMIC DNA]</scope>
    <source>
        <strain evidence="3 4">N2B</strain>
    </source>
</reference>